<dbReference type="PROSITE" id="PS51273">
    <property type="entry name" value="GATASE_TYPE_1"/>
    <property type="match status" value="1"/>
</dbReference>
<sequence length="245" mass="26888">MKPYLLISTRDDDELAADELRGVVELAGLTPADVTQWRLEADPFPEVLDDAWLRRYSGIILGGSPFTSTDEDRSEVQVRVEEDLERLLAVILERDSAFLGLCYGVGILGRAAGGLVDRSYPEPVGLTHVRVTEDGAVDPLLAGLPRTFDAFVGHKESTTQLPADAVLLAVSGPTPVQMYRLGHNVYATQFHPELDGPGLAKRIAAYKHHGYFEPHEAEELTRVALGSDVSHARKVLRNFVTRFAS</sequence>
<proteinExistence type="predicted"/>
<gene>
    <name evidence="2" type="ORF">DWB68_09180</name>
</gene>
<name>A0A399J953_9MICC</name>
<keyword evidence="2" id="KW-0315">Glutamine amidotransferase</keyword>
<dbReference type="PANTHER" id="PTHR42695">
    <property type="entry name" value="GLUTAMINE AMIDOTRANSFERASE YLR126C-RELATED"/>
    <property type="match status" value="1"/>
</dbReference>
<comment type="caution">
    <text evidence="2">The sequence shown here is derived from an EMBL/GenBank/DDBJ whole genome shotgun (WGS) entry which is preliminary data.</text>
</comment>
<dbReference type="GO" id="GO:0016740">
    <property type="term" value="F:transferase activity"/>
    <property type="evidence" value="ECO:0007669"/>
    <property type="project" value="UniProtKB-KW"/>
</dbReference>
<dbReference type="AlphaFoldDB" id="A0A399J953"/>
<evidence type="ECO:0000313" key="3">
    <source>
        <dbReference type="Proteomes" id="UP000265419"/>
    </source>
</evidence>
<keyword evidence="2" id="KW-0808">Transferase</keyword>
<dbReference type="InterPro" id="IPR029062">
    <property type="entry name" value="Class_I_gatase-like"/>
</dbReference>
<dbReference type="SUPFAM" id="SSF52317">
    <property type="entry name" value="Class I glutamine amidotransferase-like"/>
    <property type="match status" value="1"/>
</dbReference>
<dbReference type="InterPro" id="IPR017926">
    <property type="entry name" value="GATASE"/>
</dbReference>
<accession>A0A399J953</accession>
<dbReference type="PANTHER" id="PTHR42695:SF5">
    <property type="entry name" value="GLUTAMINE AMIDOTRANSFERASE YLR126C-RELATED"/>
    <property type="match status" value="1"/>
</dbReference>
<dbReference type="EMBL" id="QQXK01000016">
    <property type="protein sequence ID" value="RII42085.1"/>
    <property type="molecule type" value="Genomic_DNA"/>
</dbReference>
<dbReference type="Pfam" id="PF00117">
    <property type="entry name" value="GATase"/>
    <property type="match status" value="1"/>
</dbReference>
<feature type="domain" description="Glutamine amidotransferase" evidence="1">
    <location>
        <begin position="43"/>
        <end position="194"/>
    </location>
</feature>
<reference evidence="2 3" key="1">
    <citation type="submission" date="2018-07" db="EMBL/GenBank/DDBJ databases">
        <title>Arthrobacter sp. nov., isolated from raw cow's milk with high bacterial count.</title>
        <authorList>
            <person name="Hahne J."/>
            <person name="Isele D."/>
            <person name="Lipski A."/>
        </authorList>
    </citation>
    <scope>NUCLEOTIDE SEQUENCE [LARGE SCALE GENOMIC DNA]</scope>
    <source>
        <strain evidence="2 3">JZ R-35</strain>
    </source>
</reference>
<dbReference type="RefSeq" id="WP_119424841.1">
    <property type="nucleotide sequence ID" value="NZ_QQXK01000016.1"/>
</dbReference>
<dbReference type="NCBIfam" id="NF005743">
    <property type="entry name" value="PRK07567.1"/>
    <property type="match status" value="1"/>
</dbReference>
<dbReference type="Proteomes" id="UP000265419">
    <property type="component" value="Unassembled WGS sequence"/>
</dbReference>
<evidence type="ECO:0000313" key="2">
    <source>
        <dbReference type="EMBL" id="RII42085.1"/>
    </source>
</evidence>
<evidence type="ECO:0000259" key="1">
    <source>
        <dbReference type="Pfam" id="PF00117"/>
    </source>
</evidence>
<keyword evidence="3" id="KW-1185">Reference proteome</keyword>
<dbReference type="GO" id="GO:0005829">
    <property type="term" value="C:cytosol"/>
    <property type="evidence" value="ECO:0007669"/>
    <property type="project" value="TreeGrafter"/>
</dbReference>
<dbReference type="CDD" id="cd01741">
    <property type="entry name" value="GATase1_1"/>
    <property type="match status" value="1"/>
</dbReference>
<dbReference type="Gene3D" id="3.40.50.880">
    <property type="match status" value="1"/>
</dbReference>
<organism evidence="2 3">
    <name type="scientific">Galactobacter valiniphilus</name>
    <dbReference type="NCBI Taxonomy" id="2676122"/>
    <lineage>
        <taxon>Bacteria</taxon>
        <taxon>Bacillati</taxon>
        <taxon>Actinomycetota</taxon>
        <taxon>Actinomycetes</taxon>
        <taxon>Micrococcales</taxon>
        <taxon>Micrococcaceae</taxon>
        <taxon>Galactobacter</taxon>
    </lineage>
</organism>
<protein>
    <submittedName>
        <fullName evidence="2">Glutamine amidotransferase</fullName>
    </submittedName>
</protein>
<dbReference type="InterPro" id="IPR044992">
    <property type="entry name" value="ChyE-like"/>
</dbReference>